<name>A0ACB7XVB3_9ERIC</name>
<proteinExistence type="predicted"/>
<evidence type="ECO:0000313" key="1">
    <source>
        <dbReference type="EMBL" id="KAH7844841.1"/>
    </source>
</evidence>
<accession>A0ACB7XVB3</accession>
<sequence length="890" mass="98356">MGFTRVRFVIVFLLGFVFFAVRSEGSRKILGNLFGNGVNWMISQELDQETVEQVWIHCRKELEDNNEAVQDFDFYLQQAAVRSYNKIYPDAELLTKIKLEKAINDLPPQAKQTLVDCLRRKNFKFYASDNKADTEVWFSKCFELFFGWSTNPRRNLKGHHRRARSPGPAPALAPGPSAESPSYAPSPSFLAPASLPSPIPQPRFIAPEPSPLKKLNSPPPPPKVKHSPPHFGFPHPPPPPQNKSDSWNKLIIIAVSTTAAVVIALLAMFLFCCLRRNGDKVDPKDGQRDEKPLLNVCSSDMSGSSQKSQSVGNSSNQDMKTLSTATNISVDGHGSSLVQGQSSEGASGTSNSLLPLPPGRPAPPPPGPPPPPPKPPAPSPPPPPKVVRPPPVPLTKPSPLGPHHRGRSSLGGGDEPPVESDSQKTKLKPFFWDKVLANPDHSMVWHELKTGSFQVNEEMMESLFGYTTAEKNKNERRKDSSFDSPQHYIQIIDAKKSQNLAILLKALNVTTEEVCDALKEGNELPTELIQTLLKMAPTTEEELKLRLFSGDMSHLGPAERFLKVLVDIPFAFKRLESLLFMSALQEEVSSIKESYQILEVACKELRNSRLFLKLLEAVLKTGNRMNDGTFRGGAQAFKLDTLLKLSDVKGTDGKTTLLHFVVQEIIRSEGVRAARTVRESQSMSSMKTEDLAEDSIHETAEYYSTLGLHVVSGLSNDLDNVRKAALIDADIVTATVSKLGASLLNTREFLDNEMKSSEEESEFHTSLANFVRQAEEDITWLLEEDKRIMALVKSTADYFHGSAGKDEGTRVCLIFDNGYFQLSGIGGWMIQVQMTKACPLNSVYIVGYEVLEAVEISRNRAMLQQIGEVLSSLLPVPVNDAYSFTEIACS</sequence>
<gene>
    <name evidence="1" type="ORF">Vadar_032273</name>
</gene>
<comment type="caution">
    <text evidence="1">The sequence shown here is derived from an EMBL/GenBank/DDBJ whole genome shotgun (WGS) entry which is preliminary data.</text>
</comment>
<evidence type="ECO:0000313" key="2">
    <source>
        <dbReference type="Proteomes" id="UP000828048"/>
    </source>
</evidence>
<dbReference type="EMBL" id="CM037151">
    <property type="protein sequence ID" value="KAH7844841.1"/>
    <property type="molecule type" value="Genomic_DNA"/>
</dbReference>
<reference evidence="1 2" key="1">
    <citation type="journal article" date="2021" name="Hortic Res">
        <title>High-quality reference genome and annotation aids understanding of berry development for evergreen blueberry (Vaccinium darrowii).</title>
        <authorList>
            <person name="Yu J."/>
            <person name="Hulse-Kemp A.M."/>
            <person name="Babiker E."/>
            <person name="Staton M."/>
        </authorList>
    </citation>
    <scope>NUCLEOTIDE SEQUENCE [LARGE SCALE GENOMIC DNA]</scope>
    <source>
        <strain evidence="2">cv. NJ 8807/NJ 8810</strain>
        <tissue evidence="1">Young leaf</tissue>
    </source>
</reference>
<organism evidence="1 2">
    <name type="scientific">Vaccinium darrowii</name>
    <dbReference type="NCBI Taxonomy" id="229202"/>
    <lineage>
        <taxon>Eukaryota</taxon>
        <taxon>Viridiplantae</taxon>
        <taxon>Streptophyta</taxon>
        <taxon>Embryophyta</taxon>
        <taxon>Tracheophyta</taxon>
        <taxon>Spermatophyta</taxon>
        <taxon>Magnoliopsida</taxon>
        <taxon>eudicotyledons</taxon>
        <taxon>Gunneridae</taxon>
        <taxon>Pentapetalae</taxon>
        <taxon>asterids</taxon>
        <taxon>Ericales</taxon>
        <taxon>Ericaceae</taxon>
        <taxon>Vaccinioideae</taxon>
        <taxon>Vaccinieae</taxon>
        <taxon>Vaccinium</taxon>
    </lineage>
</organism>
<protein>
    <submittedName>
        <fullName evidence="1">Uncharacterized protein</fullName>
    </submittedName>
</protein>
<dbReference type="Proteomes" id="UP000828048">
    <property type="component" value="Chromosome 1"/>
</dbReference>
<keyword evidence="2" id="KW-1185">Reference proteome</keyword>